<dbReference type="EMBL" id="BLLF01002037">
    <property type="protein sequence ID" value="GFH22429.1"/>
    <property type="molecule type" value="Genomic_DNA"/>
</dbReference>
<keyword evidence="2" id="KW-1185">Reference proteome</keyword>
<accession>A0A699ZRU2</accession>
<proteinExistence type="predicted"/>
<comment type="caution">
    <text evidence="1">The sequence shown here is derived from an EMBL/GenBank/DDBJ whole genome shotgun (WGS) entry which is preliminary data.</text>
</comment>
<gene>
    <name evidence="1" type="ORF">HaLaN_19893</name>
</gene>
<sequence length="91" mass="9811">MEQRGGLIHRHTLPGLLPIGTPPAPDGGAADQDWLRSRALVQALLGLWQVHWVSQPCPRQHDPCPVSPALTPTPMSCASVSIPQYSPLVPH</sequence>
<dbReference type="AlphaFoldDB" id="A0A699ZRU2"/>
<dbReference type="Proteomes" id="UP000485058">
    <property type="component" value="Unassembled WGS sequence"/>
</dbReference>
<reference evidence="1 2" key="1">
    <citation type="submission" date="2020-02" db="EMBL/GenBank/DDBJ databases">
        <title>Draft genome sequence of Haematococcus lacustris strain NIES-144.</title>
        <authorList>
            <person name="Morimoto D."/>
            <person name="Nakagawa S."/>
            <person name="Yoshida T."/>
            <person name="Sawayama S."/>
        </authorList>
    </citation>
    <scope>NUCLEOTIDE SEQUENCE [LARGE SCALE GENOMIC DNA]</scope>
    <source>
        <strain evidence="1 2">NIES-144</strain>
    </source>
</reference>
<evidence type="ECO:0000313" key="1">
    <source>
        <dbReference type="EMBL" id="GFH22429.1"/>
    </source>
</evidence>
<protein>
    <submittedName>
        <fullName evidence="1">Uncharacterized protein</fullName>
    </submittedName>
</protein>
<evidence type="ECO:0000313" key="2">
    <source>
        <dbReference type="Proteomes" id="UP000485058"/>
    </source>
</evidence>
<organism evidence="1 2">
    <name type="scientific">Haematococcus lacustris</name>
    <name type="common">Green alga</name>
    <name type="synonym">Haematococcus pluvialis</name>
    <dbReference type="NCBI Taxonomy" id="44745"/>
    <lineage>
        <taxon>Eukaryota</taxon>
        <taxon>Viridiplantae</taxon>
        <taxon>Chlorophyta</taxon>
        <taxon>core chlorophytes</taxon>
        <taxon>Chlorophyceae</taxon>
        <taxon>CS clade</taxon>
        <taxon>Chlamydomonadales</taxon>
        <taxon>Haematococcaceae</taxon>
        <taxon>Haematococcus</taxon>
    </lineage>
</organism>
<name>A0A699ZRU2_HAELA</name>